<feature type="domain" description="RRM" evidence="3">
    <location>
        <begin position="97"/>
        <end position="182"/>
    </location>
</feature>
<dbReference type="GO" id="GO:1990904">
    <property type="term" value="C:ribonucleoprotein complex"/>
    <property type="evidence" value="ECO:0007669"/>
    <property type="project" value="InterPro"/>
</dbReference>
<dbReference type="InterPro" id="IPR002344">
    <property type="entry name" value="Lupus_La"/>
</dbReference>
<dbReference type="GO" id="GO:0006396">
    <property type="term" value="P:RNA processing"/>
    <property type="evidence" value="ECO:0007669"/>
    <property type="project" value="InterPro"/>
</dbReference>
<dbReference type="Gene3D" id="1.10.10.10">
    <property type="entry name" value="Winged helix-like DNA-binding domain superfamily/Winged helix DNA-binding domain"/>
    <property type="match status" value="1"/>
</dbReference>
<organism evidence="5 6">
    <name type="scientific">Mucor saturninus</name>
    <dbReference type="NCBI Taxonomy" id="64648"/>
    <lineage>
        <taxon>Eukaryota</taxon>
        <taxon>Fungi</taxon>
        <taxon>Fungi incertae sedis</taxon>
        <taxon>Mucoromycota</taxon>
        <taxon>Mucoromycotina</taxon>
        <taxon>Mucoromycetes</taxon>
        <taxon>Mucorales</taxon>
        <taxon>Mucorineae</taxon>
        <taxon>Mucoraceae</taxon>
        <taxon>Mucor</taxon>
    </lineage>
</organism>
<evidence type="ECO:0000313" key="5">
    <source>
        <dbReference type="EMBL" id="KAG2208152.1"/>
    </source>
</evidence>
<dbReference type="Proteomes" id="UP000603453">
    <property type="component" value="Unassembled WGS sequence"/>
</dbReference>
<evidence type="ECO:0008006" key="7">
    <source>
        <dbReference type="Google" id="ProtNLM"/>
    </source>
</evidence>
<evidence type="ECO:0000259" key="3">
    <source>
        <dbReference type="PROSITE" id="PS50102"/>
    </source>
</evidence>
<dbReference type="SUPFAM" id="SSF46785">
    <property type="entry name" value="Winged helix' DNA-binding domain"/>
    <property type="match status" value="1"/>
</dbReference>
<dbReference type="InterPro" id="IPR036388">
    <property type="entry name" value="WH-like_DNA-bd_sf"/>
</dbReference>
<dbReference type="InterPro" id="IPR035979">
    <property type="entry name" value="RBD_domain_sf"/>
</dbReference>
<dbReference type="Pfam" id="PF00076">
    <property type="entry name" value="RRM_1"/>
    <property type="match status" value="1"/>
</dbReference>
<dbReference type="SUPFAM" id="SSF54928">
    <property type="entry name" value="RNA-binding domain, RBD"/>
    <property type="match status" value="1"/>
</dbReference>
<dbReference type="InterPro" id="IPR000504">
    <property type="entry name" value="RRM_dom"/>
</dbReference>
<dbReference type="PROSITE" id="PS50961">
    <property type="entry name" value="HTH_LA"/>
    <property type="match status" value="1"/>
</dbReference>
<dbReference type="InterPro" id="IPR036390">
    <property type="entry name" value="WH_DNA-bd_sf"/>
</dbReference>
<dbReference type="InterPro" id="IPR045537">
    <property type="entry name" value="Lar7_xRRM"/>
</dbReference>
<keyword evidence="1 2" id="KW-0694">RNA-binding</keyword>
<proteinExistence type="predicted"/>
<evidence type="ECO:0000256" key="1">
    <source>
        <dbReference type="ARBA" id="ARBA00022884"/>
    </source>
</evidence>
<dbReference type="Pfam" id="PF19977">
    <property type="entry name" value="xRRM"/>
    <property type="match status" value="1"/>
</dbReference>
<dbReference type="PRINTS" id="PR00302">
    <property type="entry name" value="LUPUSLA"/>
</dbReference>
<evidence type="ECO:0000259" key="4">
    <source>
        <dbReference type="PROSITE" id="PS50961"/>
    </source>
</evidence>
<reference evidence="5" key="1">
    <citation type="submission" date="2020-12" db="EMBL/GenBank/DDBJ databases">
        <title>Metabolic potential, ecology and presence of endohyphal bacteria is reflected in genomic diversity of Mucoromycotina.</title>
        <authorList>
            <person name="Muszewska A."/>
            <person name="Okrasinska A."/>
            <person name="Steczkiewicz K."/>
            <person name="Drgas O."/>
            <person name="Orlowska M."/>
            <person name="Perlinska-Lenart U."/>
            <person name="Aleksandrzak-Piekarczyk T."/>
            <person name="Szatraj K."/>
            <person name="Zielenkiewicz U."/>
            <person name="Pilsyk S."/>
            <person name="Malc E."/>
            <person name="Mieczkowski P."/>
            <person name="Kruszewska J.S."/>
            <person name="Biernat P."/>
            <person name="Pawlowska J."/>
        </authorList>
    </citation>
    <scope>NUCLEOTIDE SEQUENCE</scope>
    <source>
        <strain evidence="5">WA0000017839</strain>
    </source>
</reference>
<protein>
    <recommendedName>
        <fullName evidence="7">RRM domain-containing protein</fullName>
    </recommendedName>
</protein>
<keyword evidence="6" id="KW-1185">Reference proteome</keyword>
<dbReference type="GO" id="GO:0070034">
    <property type="term" value="F:telomerase RNA binding"/>
    <property type="evidence" value="ECO:0007669"/>
    <property type="project" value="InterPro"/>
</dbReference>
<dbReference type="Gene3D" id="3.30.70.330">
    <property type="match status" value="2"/>
</dbReference>
<accession>A0A8H7RDA5</accession>
<feature type="domain" description="HTH La-type RNA-binding" evidence="4">
    <location>
        <begin position="1"/>
        <end position="90"/>
    </location>
</feature>
<dbReference type="GO" id="GO:1904868">
    <property type="term" value="P:telomerase catalytic core complex assembly"/>
    <property type="evidence" value="ECO:0007669"/>
    <property type="project" value="InterPro"/>
</dbReference>
<name>A0A8H7RDA5_9FUNG</name>
<dbReference type="InterPro" id="IPR012677">
    <property type="entry name" value="Nucleotide-bd_a/b_plait_sf"/>
</dbReference>
<dbReference type="SMART" id="SM00715">
    <property type="entry name" value="LA"/>
    <property type="match status" value="1"/>
</dbReference>
<dbReference type="AlphaFoldDB" id="A0A8H7RDA5"/>
<dbReference type="InterPro" id="IPR006630">
    <property type="entry name" value="La_HTH"/>
</dbReference>
<dbReference type="EMBL" id="JAEPRD010000021">
    <property type="protein sequence ID" value="KAG2208152.1"/>
    <property type="molecule type" value="Genomic_DNA"/>
</dbReference>
<gene>
    <name evidence="5" type="ORF">INT47_010514</name>
</gene>
<dbReference type="GO" id="GO:0005634">
    <property type="term" value="C:nucleus"/>
    <property type="evidence" value="ECO:0007669"/>
    <property type="project" value="InterPro"/>
</dbReference>
<dbReference type="CDD" id="cd00590">
    <property type="entry name" value="RRM_SF"/>
    <property type="match status" value="1"/>
</dbReference>
<dbReference type="OrthoDB" id="439993at2759"/>
<dbReference type="PROSITE" id="PS50102">
    <property type="entry name" value="RRM"/>
    <property type="match status" value="1"/>
</dbReference>
<evidence type="ECO:0000256" key="2">
    <source>
        <dbReference type="PROSITE-ProRule" id="PRU00332"/>
    </source>
</evidence>
<sequence length="335" mass="38805">MEQERQHKITNLLETYFSDASLLWDKVMLSKILADPKGMVPIEALCKLPRLKAIQATPEEIKYCAEQHSQSKLQIDQEKIGRIKPYVVNKTEELDDWSIYVEGLEKPYNNEQAITQLFSSLVGHVSFFRIPPNQQGQANFLSYCFIEFDLQQNVEKAVQLFKQTVTPDHPPAKELKLRVMSKLEWNRYKDEYLHVLEERKAALKKLWEDYHQQYPEGQGDEAYHQEAQEEKGYEEGLVVFVDGLHPQCARTTATALLQTSGVEIAFMNTKKKGLQTVHVRLKNREDAQKLCAYFDQHPIMQETGQDTVGKEQASKTRDCLRLRILEGKKENDGLF</sequence>
<evidence type="ECO:0000313" key="6">
    <source>
        <dbReference type="Proteomes" id="UP000603453"/>
    </source>
</evidence>
<comment type="caution">
    <text evidence="5">The sequence shown here is derived from an EMBL/GenBank/DDBJ whole genome shotgun (WGS) entry which is preliminary data.</text>
</comment>